<evidence type="ECO:0000256" key="2">
    <source>
        <dbReference type="PROSITE-ProRule" id="PRU00169"/>
    </source>
</evidence>
<protein>
    <submittedName>
        <fullName evidence="4">Response regulator receiver domain-containing protein</fullName>
    </submittedName>
</protein>
<dbReference type="InterPro" id="IPR001789">
    <property type="entry name" value="Sig_transdc_resp-reg_receiver"/>
</dbReference>
<evidence type="ECO:0000313" key="4">
    <source>
        <dbReference type="EMBL" id="SHN83910.1"/>
    </source>
</evidence>
<sequence length="123" mass="12650">MLIVDDHAPFRSLARRLLVAGGFQVVGEAADGADALRAARELAPDVVLLDVQLPDSDGFAVAERIAGRQGAPIIVLVSSRARLDYGSRVDASRARGFIAKAELGGEALLRVISGPAGAATCSG</sequence>
<dbReference type="InterPro" id="IPR011006">
    <property type="entry name" value="CheY-like_superfamily"/>
</dbReference>
<dbReference type="CDD" id="cd17535">
    <property type="entry name" value="REC_NarL-like"/>
    <property type="match status" value="1"/>
</dbReference>
<proteinExistence type="predicted"/>
<dbReference type="PROSITE" id="PS50110">
    <property type="entry name" value="RESPONSE_REGULATORY"/>
    <property type="match status" value="1"/>
</dbReference>
<dbReference type="InterPro" id="IPR058245">
    <property type="entry name" value="NreC/VraR/RcsB-like_REC"/>
</dbReference>
<dbReference type="Pfam" id="PF00072">
    <property type="entry name" value="Response_reg"/>
    <property type="match status" value="1"/>
</dbReference>
<dbReference type="InterPro" id="IPR050595">
    <property type="entry name" value="Bact_response_regulator"/>
</dbReference>
<feature type="domain" description="Response regulatory" evidence="3">
    <location>
        <begin position="1"/>
        <end position="115"/>
    </location>
</feature>
<feature type="modified residue" description="4-aspartylphosphate" evidence="2">
    <location>
        <position position="50"/>
    </location>
</feature>
<organism evidence="4 5">
    <name type="scientific">Geodermatophilus obscurus</name>
    <dbReference type="NCBI Taxonomy" id="1861"/>
    <lineage>
        <taxon>Bacteria</taxon>
        <taxon>Bacillati</taxon>
        <taxon>Actinomycetota</taxon>
        <taxon>Actinomycetes</taxon>
        <taxon>Geodermatophilales</taxon>
        <taxon>Geodermatophilaceae</taxon>
        <taxon>Geodermatophilus</taxon>
    </lineage>
</organism>
<evidence type="ECO:0000256" key="1">
    <source>
        <dbReference type="ARBA" id="ARBA00022553"/>
    </source>
</evidence>
<accession>A0A1M7ULT6</accession>
<evidence type="ECO:0000259" key="3">
    <source>
        <dbReference type="PROSITE" id="PS50110"/>
    </source>
</evidence>
<name>A0A1M7ULT6_9ACTN</name>
<dbReference type="SMART" id="SM00448">
    <property type="entry name" value="REC"/>
    <property type="match status" value="1"/>
</dbReference>
<reference evidence="4 5" key="1">
    <citation type="submission" date="2016-12" db="EMBL/GenBank/DDBJ databases">
        <authorList>
            <person name="Song W.-J."/>
            <person name="Kurnit D.M."/>
        </authorList>
    </citation>
    <scope>NUCLEOTIDE SEQUENCE [LARGE SCALE GENOMIC DNA]</scope>
    <source>
        <strain evidence="4 5">DSM 43162</strain>
    </source>
</reference>
<dbReference type="GO" id="GO:0000160">
    <property type="term" value="P:phosphorelay signal transduction system"/>
    <property type="evidence" value="ECO:0007669"/>
    <property type="project" value="InterPro"/>
</dbReference>
<evidence type="ECO:0000313" key="5">
    <source>
        <dbReference type="Proteomes" id="UP000184428"/>
    </source>
</evidence>
<dbReference type="EMBL" id="FRDM01000022">
    <property type="protein sequence ID" value="SHN83910.1"/>
    <property type="molecule type" value="Genomic_DNA"/>
</dbReference>
<dbReference type="Proteomes" id="UP000184428">
    <property type="component" value="Unassembled WGS sequence"/>
</dbReference>
<dbReference type="Gene3D" id="3.40.50.2300">
    <property type="match status" value="1"/>
</dbReference>
<dbReference type="SUPFAM" id="SSF52172">
    <property type="entry name" value="CheY-like"/>
    <property type="match status" value="1"/>
</dbReference>
<dbReference type="PANTHER" id="PTHR44591">
    <property type="entry name" value="STRESS RESPONSE REGULATOR PROTEIN 1"/>
    <property type="match status" value="1"/>
</dbReference>
<dbReference type="AlphaFoldDB" id="A0A1M7ULT6"/>
<dbReference type="PANTHER" id="PTHR44591:SF3">
    <property type="entry name" value="RESPONSE REGULATORY DOMAIN-CONTAINING PROTEIN"/>
    <property type="match status" value="1"/>
</dbReference>
<gene>
    <name evidence="4" type="ORF">SAMN05660350_03506</name>
</gene>
<keyword evidence="1 2" id="KW-0597">Phosphoprotein</keyword>